<reference evidence="1 2" key="1">
    <citation type="journal article" date="2019" name="J Genomics">
        <title>The Draft Genome of a Hydrogen-producing Cyanobacterium, Arthrospira platensis NIES-46.</title>
        <authorList>
            <person name="Suzuki S."/>
            <person name="Yamaguchi H."/>
            <person name="Kawachi M."/>
        </authorList>
    </citation>
    <scope>NUCLEOTIDE SEQUENCE [LARGE SCALE GENOMIC DNA]</scope>
    <source>
        <strain evidence="1 2">NIES-46</strain>
    </source>
</reference>
<name>A0A5M3T462_LIMPL</name>
<organism evidence="1 2">
    <name type="scientific">Limnospira platensis NIES-46</name>
    <dbReference type="NCBI Taxonomy" id="1236695"/>
    <lineage>
        <taxon>Bacteria</taxon>
        <taxon>Bacillati</taxon>
        <taxon>Cyanobacteriota</taxon>
        <taxon>Cyanophyceae</taxon>
        <taxon>Oscillatoriophycideae</taxon>
        <taxon>Oscillatoriales</taxon>
        <taxon>Sirenicapillariaceae</taxon>
        <taxon>Limnospira</taxon>
    </lineage>
</organism>
<evidence type="ECO:0000313" key="2">
    <source>
        <dbReference type="Proteomes" id="UP000326169"/>
    </source>
</evidence>
<sequence length="134" mass="15989">MSSNQSPLNLPFKRLRQLRKGLLNLHKNLLESERITYEKCYGRIPSKGEFFRLVIGDDWFSWLRPFSQFIVKIDETLEEKEPVTLDQVNELLEEAKFLLRVDEQGTEREKRYYQAIQRDPNIAFIHAEVSNIFK</sequence>
<proteinExistence type="predicted"/>
<dbReference type="EMBL" id="BIMW01000091">
    <property type="protein sequence ID" value="GCE94264.1"/>
    <property type="molecule type" value="Genomic_DNA"/>
</dbReference>
<dbReference type="GeneID" id="301683164"/>
<comment type="caution">
    <text evidence="1">The sequence shown here is derived from an EMBL/GenBank/DDBJ whole genome shotgun (WGS) entry which is preliminary data.</text>
</comment>
<dbReference type="Proteomes" id="UP000326169">
    <property type="component" value="Unassembled WGS sequence"/>
</dbReference>
<accession>A0A5M3T462</accession>
<keyword evidence="2" id="KW-1185">Reference proteome</keyword>
<dbReference type="RefSeq" id="WP_006619949.1">
    <property type="nucleotide sequence ID" value="NZ_BIMW01000091.1"/>
</dbReference>
<protein>
    <submittedName>
        <fullName evidence="1">Uncharacterized protein</fullName>
    </submittedName>
</protein>
<gene>
    <name evidence="1" type="ORF">NIES46_23180</name>
</gene>
<evidence type="ECO:0000313" key="1">
    <source>
        <dbReference type="EMBL" id="GCE94264.1"/>
    </source>
</evidence>